<organism evidence="2 3">
    <name type="scientific">Kocuria dechangensis</name>
    <dbReference type="NCBI Taxonomy" id="1176249"/>
    <lineage>
        <taxon>Bacteria</taxon>
        <taxon>Bacillati</taxon>
        <taxon>Actinomycetota</taxon>
        <taxon>Actinomycetes</taxon>
        <taxon>Micrococcales</taxon>
        <taxon>Micrococcaceae</taxon>
        <taxon>Kocuria</taxon>
    </lineage>
</organism>
<accession>A0A917H8F8</accession>
<evidence type="ECO:0000313" key="2">
    <source>
        <dbReference type="EMBL" id="GGG70048.1"/>
    </source>
</evidence>
<evidence type="ECO:0000313" key="3">
    <source>
        <dbReference type="Proteomes" id="UP000638848"/>
    </source>
</evidence>
<dbReference type="EMBL" id="BMEQ01000037">
    <property type="protein sequence ID" value="GGG70048.1"/>
    <property type="molecule type" value="Genomic_DNA"/>
</dbReference>
<reference evidence="2" key="2">
    <citation type="submission" date="2020-09" db="EMBL/GenBank/DDBJ databases">
        <authorList>
            <person name="Sun Q."/>
            <person name="Zhou Y."/>
        </authorList>
    </citation>
    <scope>NUCLEOTIDE SEQUENCE</scope>
    <source>
        <strain evidence="2">CGMCC 1.12187</strain>
    </source>
</reference>
<protein>
    <submittedName>
        <fullName evidence="2">Uncharacterized protein</fullName>
    </submittedName>
</protein>
<name>A0A917H8F8_9MICC</name>
<gene>
    <name evidence="2" type="ORF">GCM10011374_38230</name>
</gene>
<sequence length="300" mass="29714">MTPTRPTPDRARLSAVVGASVFLVLAGTAGATALWTAATTTTTPAAAGALSTELTGTAGLSAAAIDSEDYGAPTRLTVDNTSAAGLDYTLSLETTTGALDPTYVELVLWTSTDGTCPAEVPSTGTSAGTLAEPPALPGGTSSAEAGATTVVCAATRILPDRLFGTAGQSLTLVPSVVGSLTGTTWTTRGAGAAVTQTIAPAPAAVTNLMCTDRDLLDSPDTGGDGISLTWEDVDGADGYQVRSDTGQVLTETTGTSAVLAAGENPGSSVQIVALGPTGYAEATSSPVHRDPQTGLHCDTP</sequence>
<dbReference type="AlphaFoldDB" id="A0A917H8F8"/>
<dbReference type="RefSeq" id="WP_188540106.1">
    <property type="nucleotide sequence ID" value="NZ_BMEQ01000037.1"/>
</dbReference>
<feature type="region of interest" description="Disordered" evidence="1">
    <location>
        <begin position="280"/>
        <end position="300"/>
    </location>
</feature>
<dbReference type="Proteomes" id="UP000638848">
    <property type="component" value="Unassembled WGS sequence"/>
</dbReference>
<reference evidence="2" key="1">
    <citation type="journal article" date="2014" name="Int. J. Syst. Evol. Microbiol.">
        <title>Complete genome sequence of Corynebacterium casei LMG S-19264T (=DSM 44701T), isolated from a smear-ripened cheese.</title>
        <authorList>
            <consortium name="US DOE Joint Genome Institute (JGI-PGF)"/>
            <person name="Walter F."/>
            <person name="Albersmeier A."/>
            <person name="Kalinowski J."/>
            <person name="Ruckert C."/>
        </authorList>
    </citation>
    <scope>NUCLEOTIDE SEQUENCE</scope>
    <source>
        <strain evidence="2">CGMCC 1.12187</strain>
    </source>
</reference>
<evidence type="ECO:0000256" key="1">
    <source>
        <dbReference type="SAM" id="MobiDB-lite"/>
    </source>
</evidence>
<proteinExistence type="predicted"/>
<comment type="caution">
    <text evidence="2">The sequence shown here is derived from an EMBL/GenBank/DDBJ whole genome shotgun (WGS) entry which is preliminary data.</text>
</comment>
<keyword evidence="3" id="KW-1185">Reference proteome</keyword>